<gene>
    <name evidence="3" type="ORF">SAMN05216474_2429</name>
</gene>
<dbReference type="InterPro" id="IPR055087">
    <property type="entry name" value="GldL-like_N"/>
</dbReference>
<feature type="transmembrane region" description="Helical" evidence="1">
    <location>
        <begin position="94"/>
        <end position="111"/>
    </location>
</feature>
<evidence type="ECO:0000259" key="2">
    <source>
        <dbReference type="Pfam" id="PF22827"/>
    </source>
</evidence>
<sequence>MIFNRLSLLCFAISFVAMAMIFLRYTAFGFSFEDVLRYGVIYVGMLGFIFSILSIYFDKKRKVNTNKNKGLVFYIGAGIVMVGVVFKMMHWPGASIFILAGLTISLLATFLNKLQKSKPESEDLLDS</sequence>
<dbReference type="Pfam" id="PF22827">
    <property type="entry name" value="GldL_N"/>
    <property type="match status" value="1"/>
</dbReference>
<dbReference type="Proteomes" id="UP000236454">
    <property type="component" value="Unassembled WGS sequence"/>
</dbReference>
<proteinExistence type="predicted"/>
<dbReference type="OrthoDB" id="799967at2"/>
<feature type="transmembrane region" description="Helical" evidence="1">
    <location>
        <begin position="70"/>
        <end position="88"/>
    </location>
</feature>
<dbReference type="STRING" id="477690.SAMN05216474_2429"/>
<dbReference type="EMBL" id="FPAS01000004">
    <property type="protein sequence ID" value="SFT80515.1"/>
    <property type="molecule type" value="Genomic_DNA"/>
</dbReference>
<keyword evidence="1" id="KW-1133">Transmembrane helix</keyword>
<protein>
    <recommendedName>
        <fullName evidence="2">Gliding motility protein GldL-like N-terminal domain-containing protein</fullName>
    </recommendedName>
</protein>
<keyword evidence="4" id="KW-1185">Reference proteome</keyword>
<evidence type="ECO:0000256" key="1">
    <source>
        <dbReference type="SAM" id="Phobius"/>
    </source>
</evidence>
<feature type="domain" description="Gliding motility protein GldL-like N-terminal" evidence="2">
    <location>
        <begin position="75"/>
        <end position="105"/>
    </location>
</feature>
<evidence type="ECO:0000313" key="4">
    <source>
        <dbReference type="Proteomes" id="UP000236454"/>
    </source>
</evidence>
<dbReference type="AlphaFoldDB" id="A0A1I7AZY5"/>
<reference evidence="3 4" key="1">
    <citation type="submission" date="2016-10" db="EMBL/GenBank/DDBJ databases">
        <authorList>
            <person name="de Groot N.N."/>
        </authorList>
    </citation>
    <scope>NUCLEOTIDE SEQUENCE [LARGE SCALE GENOMIC DNA]</scope>
    <source>
        <strain evidence="3 4">CGMCC 1.7005</strain>
    </source>
</reference>
<evidence type="ECO:0000313" key="3">
    <source>
        <dbReference type="EMBL" id="SFT80515.1"/>
    </source>
</evidence>
<keyword evidence="1" id="KW-0812">Transmembrane</keyword>
<keyword evidence="1" id="KW-0472">Membrane</keyword>
<feature type="transmembrane region" description="Helical" evidence="1">
    <location>
        <begin position="39"/>
        <end position="58"/>
    </location>
</feature>
<name>A0A1I7AZY5_9FLAO</name>
<organism evidence="3 4">
    <name type="scientific">Lishizhenia tianjinensis</name>
    <dbReference type="NCBI Taxonomy" id="477690"/>
    <lineage>
        <taxon>Bacteria</taxon>
        <taxon>Pseudomonadati</taxon>
        <taxon>Bacteroidota</taxon>
        <taxon>Flavobacteriia</taxon>
        <taxon>Flavobacteriales</taxon>
        <taxon>Crocinitomicaceae</taxon>
        <taxon>Lishizhenia</taxon>
    </lineage>
</organism>
<accession>A0A1I7AZY5</accession>
<dbReference type="RefSeq" id="WP_139230358.1">
    <property type="nucleotide sequence ID" value="NZ_FPAS01000004.1"/>
</dbReference>